<evidence type="ECO:0000313" key="3">
    <source>
        <dbReference type="Proteomes" id="UP000017836"/>
    </source>
</evidence>
<sequence length="95" mass="10483">MQAPAVPHPSDGLKARSDSGCSGSYKERFGKRGYVSRAALAISKHGLAVHVLEVLPLCQFQCTVGSTISLRPFESTTRQWSLQQLQIALRHIRFC</sequence>
<reference evidence="3" key="1">
    <citation type="journal article" date="2013" name="Science">
        <title>The Amborella genome and the evolution of flowering plants.</title>
        <authorList>
            <consortium name="Amborella Genome Project"/>
        </authorList>
    </citation>
    <scope>NUCLEOTIDE SEQUENCE [LARGE SCALE GENOMIC DNA]</scope>
</reference>
<name>W1PGA1_AMBTC</name>
<gene>
    <name evidence="2" type="ORF">AMTR_s00058p00215090</name>
</gene>
<dbReference type="EMBL" id="KI393888">
    <property type="protein sequence ID" value="ERN06704.1"/>
    <property type="molecule type" value="Genomic_DNA"/>
</dbReference>
<keyword evidence="3" id="KW-1185">Reference proteome</keyword>
<evidence type="ECO:0000313" key="2">
    <source>
        <dbReference type="EMBL" id="ERN06704.1"/>
    </source>
</evidence>
<dbReference type="HOGENOM" id="CLU_2375629_0_0_1"/>
<protein>
    <submittedName>
        <fullName evidence="2">Uncharacterized protein</fullName>
    </submittedName>
</protein>
<feature type="region of interest" description="Disordered" evidence="1">
    <location>
        <begin position="1"/>
        <end position="24"/>
    </location>
</feature>
<organism evidence="2 3">
    <name type="scientific">Amborella trichopoda</name>
    <dbReference type="NCBI Taxonomy" id="13333"/>
    <lineage>
        <taxon>Eukaryota</taxon>
        <taxon>Viridiplantae</taxon>
        <taxon>Streptophyta</taxon>
        <taxon>Embryophyta</taxon>
        <taxon>Tracheophyta</taxon>
        <taxon>Spermatophyta</taxon>
        <taxon>Magnoliopsida</taxon>
        <taxon>Amborellales</taxon>
        <taxon>Amborellaceae</taxon>
        <taxon>Amborella</taxon>
    </lineage>
</organism>
<evidence type="ECO:0000256" key="1">
    <source>
        <dbReference type="SAM" id="MobiDB-lite"/>
    </source>
</evidence>
<dbReference type="Proteomes" id="UP000017836">
    <property type="component" value="Unassembled WGS sequence"/>
</dbReference>
<proteinExistence type="predicted"/>
<accession>W1PGA1</accession>
<dbReference type="Gramene" id="ERN06704">
    <property type="protein sequence ID" value="ERN06704"/>
    <property type="gene ID" value="AMTR_s00058p00215090"/>
</dbReference>
<dbReference type="AlphaFoldDB" id="W1PGA1"/>